<dbReference type="RefSeq" id="WP_380904930.1">
    <property type="nucleotide sequence ID" value="NZ_JBHUFU010000028.1"/>
</dbReference>
<evidence type="ECO:0000256" key="1">
    <source>
        <dbReference type="SAM" id="SignalP"/>
    </source>
</evidence>
<feature type="domain" description="Endonuclease/exonuclease/phosphatase" evidence="2">
    <location>
        <begin position="317"/>
        <end position="608"/>
    </location>
</feature>
<protein>
    <submittedName>
        <fullName evidence="3">Endonuclease/exonuclease/phosphatase family protein</fullName>
    </submittedName>
</protein>
<dbReference type="InterPro" id="IPR005135">
    <property type="entry name" value="Endo/exonuclease/phosphatase"/>
</dbReference>
<comment type="caution">
    <text evidence="3">The sequence shown here is derived from an EMBL/GenBank/DDBJ whole genome shotgun (WGS) entry which is preliminary data.</text>
</comment>
<evidence type="ECO:0000313" key="4">
    <source>
        <dbReference type="Proteomes" id="UP001597365"/>
    </source>
</evidence>
<evidence type="ECO:0000313" key="3">
    <source>
        <dbReference type="EMBL" id="MFD1833251.1"/>
    </source>
</evidence>
<sequence>MSRSPAARTARTAALTVAALTSTLLAVPASAAEPSGGAGADGAVRIHDIQGGTRLSPLDGTRVSDVSGVVTGVRTYGSRGFWIQDTAPDADPATSEGVFVYTGSAPAVSVGDLVRVSGTVDEYRPGGASSGNQTITQITRPQVAVVSSGHALPAPVVLDAAAVPDAYAPEGDPAAGGRIEDLELRPGSYALDLYESLEGMDVRVADARVVAPSTEHAELWVTVEPRQNPTRRGGTVYGGYDRPNPGRVKVESLVPLAQRPFPTANTGDVLAGPTTGPLDYDQYGGYLVAAREMGTVTDRGLQRERTRRQHRGELAVATYNVENLHPGNGQEKFDRLARGVVENLASPDILALEEIQDDNGPTDDGTVSAGRTLTRFVEAIAAAGGPRYAWRSIDPVDGADGGQPGGNIRTVFLFDPDRVSFVDRPGADAATAVGVARERGRAVLTHSPGRIAPQDTAWEDSRKPLAGEFRFRGRTVIVVANHFASKGGDQSLHAAVQPPERSSEVQRHRQAEAVNRFVRQVLAVERRAKVVVLGDINDFEFSATARKLTAGGALRNAVLSLPESERYTYVFDGNSQVLDQTLVSPGIRRFDYDIVHVNAEFADQASDHDPQVIRFRP</sequence>
<keyword evidence="4" id="KW-1185">Reference proteome</keyword>
<dbReference type="Gene3D" id="3.60.10.10">
    <property type="entry name" value="Endonuclease/exonuclease/phosphatase"/>
    <property type="match status" value="1"/>
</dbReference>
<keyword evidence="1" id="KW-0732">Signal</keyword>
<organism evidence="3 4">
    <name type="scientific">Streptomyces desertarenae</name>
    <dbReference type="NCBI Taxonomy" id="2666184"/>
    <lineage>
        <taxon>Bacteria</taxon>
        <taxon>Bacillati</taxon>
        <taxon>Actinomycetota</taxon>
        <taxon>Actinomycetes</taxon>
        <taxon>Kitasatosporales</taxon>
        <taxon>Streptomycetaceae</taxon>
        <taxon>Streptomyces</taxon>
    </lineage>
</organism>
<reference evidence="4" key="1">
    <citation type="journal article" date="2019" name="Int. J. Syst. Evol. Microbiol.">
        <title>The Global Catalogue of Microorganisms (GCM) 10K type strain sequencing project: providing services to taxonomists for standard genome sequencing and annotation.</title>
        <authorList>
            <consortium name="The Broad Institute Genomics Platform"/>
            <consortium name="The Broad Institute Genome Sequencing Center for Infectious Disease"/>
            <person name="Wu L."/>
            <person name="Ma J."/>
        </authorList>
    </citation>
    <scope>NUCLEOTIDE SEQUENCE [LARGE SCALE GENOMIC DNA]</scope>
    <source>
        <strain evidence="4">CGMCC 4.7455</strain>
    </source>
</reference>
<keyword evidence="3" id="KW-0378">Hydrolase</keyword>
<name>A0ABW4PUZ9_9ACTN</name>
<dbReference type="EMBL" id="JBHUFU010000028">
    <property type="protein sequence ID" value="MFD1833251.1"/>
    <property type="molecule type" value="Genomic_DNA"/>
</dbReference>
<evidence type="ECO:0000259" key="2">
    <source>
        <dbReference type="Pfam" id="PF03372"/>
    </source>
</evidence>
<feature type="signal peptide" evidence="1">
    <location>
        <begin position="1"/>
        <end position="31"/>
    </location>
</feature>
<keyword evidence="3" id="KW-0255">Endonuclease</keyword>
<accession>A0ABW4PUZ9</accession>
<dbReference type="PANTHER" id="PTHR42834">
    <property type="entry name" value="ENDONUCLEASE/EXONUCLEASE/PHOSPHATASE FAMILY PROTEIN (AFU_ORTHOLOGUE AFUA_3G09210)"/>
    <property type="match status" value="1"/>
</dbReference>
<dbReference type="CDD" id="cd04486">
    <property type="entry name" value="YhcR_OBF_like"/>
    <property type="match status" value="1"/>
</dbReference>
<dbReference type="InterPro" id="IPR036691">
    <property type="entry name" value="Endo/exonu/phosph_ase_sf"/>
</dbReference>
<feature type="chain" id="PRO_5047502269" evidence="1">
    <location>
        <begin position="32"/>
        <end position="617"/>
    </location>
</feature>
<proteinExistence type="predicted"/>
<dbReference type="SUPFAM" id="SSF56219">
    <property type="entry name" value="DNase I-like"/>
    <property type="match status" value="1"/>
</dbReference>
<gene>
    <name evidence="3" type="ORF">ACFSJS_26960</name>
</gene>
<dbReference type="PANTHER" id="PTHR42834:SF1">
    <property type="entry name" value="ENDONUCLEASE_EXONUCLEASE_PHOSPHATASE FAMILY PROTEIN (AFU_ORTHOLOGUE AFUA_3G09210)"/>
    <property type="match status" value="1"/>
</dbReference>
<keyword evidence="3" id="KW-0540">Nuclease</keyword>
<dbReference type="GO" id="GO:0004519">
    <property type="term" value="F:endonuclease activity"/>
    <property type="evidence" value="ECO:0007669"/>
    <property type="project" value="UniProtKB-KW"/>
</dbReference>
<dbReference type="Proteomes" id="UP001597365">
    <property type="component" value="Unassembled WGS sequence"/>
</dbReference>
<dbReference type="Pfam" id="PF03372">
    <property type="entry name" value="Exo_endo_phos"/>
    <property type="match status" value="1"/>
</dbReference>